<gene>
    <name evidence="1" type="ORF">Lspi_2366</name>
</gene>
<accession>A0A0W0YY30</accession>
<evidence type="ECO:0000313" key="1">
    <source>
        <dbReference type="EMBL" id="KTD61736.1"/>
    </source>
</evidence>
<proteinExistence type="predicted"/>
<dbReference type="PATRIC" id="fig|452.5.peg.2609"/>
<sequence length="184" mass="20010">MVIRIIIMLTGILIVGQTIFAAQKPIVCTNTYALCNAADCQPIPGMLDKVLCSCSIWKGKNVGFSTCADRKERKTRDSLTALVSTFSFGGGHYKYMTCPSGLPWANCLDHPCLVDDDSPDHRRANCTCDVVRNQGYVTFAGECKTENCSKGIWSGASINGNQQLMKELAKVPGMVPEHAVCIVQ</sequence>
<organism evidence="1 2">
    <name type="scientific">Legionella spiritensis</name>
    <dbReference type="NCBI Taxonomy" id="452"/>
    <lineage>
        <taxon>Bacteria</taxon>
        <taxon>Pseudomonadati</taxon>
        <taxon>Pseudomonadota</taxon>
        <taxon>Gammaproteobacteria</taxon>
        <taxon>Legionellales</taxon>
        <taxon>Legionellaceae</taxon>
        <taxon>Legionella</taxon>
    </lineage>
</organism>
<dbReference type="AlphaFoldDB" id="A0A0W0YY30"/>
<keyword evidence="2" id="KW-1185">Reference proteome</keyword>
<comment type="caution">
    <text evidence="1">The sequence shown here is derived from an EMBL/GenBank/DDBJ whole genome shotgun (WGS) entry which is preliminary data.</text>
</comment>
<dbReference type="Proteomes" id="UP000054877">
    <property type="component" value="Unassembled WGS sequence"/>
</dbReference>
<dbReference type="RefSeq" id="WP_058484263.1">
    <property type="nucleotide sequence ID" value="NZ_CAAAII010000001.1"/>
</dbReference>
<dbReference type="EMBL" id="LNYX01000031">
    <property type="protein sequence ID" value="KTD61736.1"/>
    <property type="molecule type" value="Genomic_DNA"/>
</dbReference>
<protein>
    <submittedName>
        <fullName evidence="1">Uncharacterized protein</fullName>
    </submittedName>
</protein>
<evidence type="ECO:0000313" key="2">
    <source>
        <dbReference type="Proteomes" id="UP000054877"/>
    </source>
</evidence>
<dbReference type="STRING" id="452.Lspi_2366"/>
<dbReference type="OrthoDB" id="5643368at2"/>
<name>A0A0W0YY30_LEGSP</name>
<reference evidence="1 2" key="1">
    <citation type="submission" date="2015-11" db="EMBL/GenBank/DDBJ databases">
        <title>Genomic analysis of 38 Legionella species identifies large and diverse effector repertoires.</title>
        <authorList>
            <person name="Burstein D."/>
            <person name="Amaro F."/>
            <person name="Zusman T."/>
            <person name="Lifshitz Z."/>
            <person name="Cohen O."/>
            <person name="Gilbert J.A."/>
            <person name="Pupko T."/>
            <person name="Shuman H.A."/>
            <person name="Segal G."/>
        </authorList>
    </citation>
    <scope>NUCLEOTIDE SEQUENCE [LARGE SCALE GENOMIC DNA]</scope>
    <source>
        <strain evidence="1 2">Mt.St.Helens-9</strain>
    </source>
</reference>